<name>A0ABU2P6Q8_9ACTN</name>
<dbReference type="Proteomes" id="UP001183586">
    <property type="component" value="Unassembled WGS sequence"/>
</dbReference>
<dbReference type="RefSeq" id="WP_311680784.1">
    <property type="nucleotide sequence ID" value="NZ_JAVREU010000003.1"/>
</dbReference>
<feature type="region of interest" description="Disordered" evidence="1">
    <location>
        <begin position="128"/>
        <end position="147"/>
    </location>
</feature>
<evidence type="ECO:0000256" key="1">
    <source>
        <dbReference type="SAM" id="MobiDB-lite"/>
    </source>
</evidence>
<accession>A0ABU2P6Q8</accession>
<reference evidence="3" key="1">
    <citation type="submission" date="2023-07" db="EMBL/GenBank/DDBJ databases">
        <title>30 novel species of actinomycetes from the DSMZ collection.</title>
        <authorList>
            <person name="Nouioui I."/>
        </authorList>
    </citation>
    <scope>NUCLEOTIDE SEQUENCE [LARGE SCALE GENOMIC DNA]</scope>
    <source>
        <strain evidence="3">DSM 41921</strain>
    </source>
</reference>
<organism evidence="2 3">
    <name type="scientific">Streptomyces dubilierae</name>
    <dbReference type="NCBI Taxonomy" id="3075533"/>
    <lineage>
        <taxon>Bacteria</taxon>
        <taxon>Bacillati</taxon>
        <taxon>Actinomycetota</taxon>
        <taxon>Actinomycetes</taxon>
        <taxon>Kitasatosporales</taxon>
        <taxon>Streptomycetaceae</taxon>
        <taxon>Streptomyces</taxon>
    </lineage>
</organism>
<feature type="region of interest" description="Disordered" evidence="1">
    <location>
        <begin position="1"/>
        <end position="23"/>
    </location>
</feature>
<keyword evidence="3" id="KW-1185">Reference proteome</keyword>
<feature type="compositionally biased region" description="Basic and acidic residues" evidence="1">
    <location>
        <begin position="1"/>
        <end position="11"/>
    </location>
</feature>
<proteinExistence type="predicted"/>
<evidence type="ECO:0000313" key="2">
    <source>
        <dbReference type="EMBL" id="MDT0387833.1"/>
    </source>
</evidence>
<protein>
    <submittedName>
        <fullName evidence="2">Uncharacterized protein</fullName>
    </submittedName>
</protein>
<evidence type="ECO:0000313" key="3">
    <source>
        <dbReference type="Proteomes" id="UP001183586"/>
    </source>
</evidence>
<sequence length="147" mass="16472">MSDDYDRREEICPDCQASEGDRDARIMTAGQDPATGRMFTSVTYHHDTCPAYTVDQILSEDSARRSKERTAWMKEEFPLVRKRMEAAASEGRADAAPFIDALLELVAAQGEDLGRFVPPERWTEILTKHFPAPEDLGPVGPEEEPTT</sequence>
<gene>
    <name evidence="2" type="ORF">RM641_10385</name>
</gene>
<dbReference type="EMBL" id="JAVREU010000003">
    <property type="protein sequence ID" value="MDT0387833.1"/>
    <property type="molecule type" value="Genomic_DNA"/>
</dbReference>
<comment type="caution">
    <text evidence="2">The sequence shown here is derived from an EMBL/GenBank/DDBJ whole genome shotgun (WGS) entry which is preliminary data.</text>
</comment>